<reference evidence="1" key="1">
    <citation type="submission" date="2022-12" db="EMBL/GenBank/DDBJ databases">
        <authorList>
            <person name="Wang J."/>
        </authorList>
    </citation>
    <scope>NUCLEOTIDE SEQUENCE</scope>
    <source>
        <strain evidence="1">HY-45-18</strain>
    </source>
</reference>
<dbReference type="Proteomes" id="UP001078443">
    <property type="component" value="Unassembled WGS sequence"/>
</dbReference>
<proteinExistence type="predicted"/>
<keyword evidence="2" id="KW-1185">Reference proteome</keyword>
<evidence type="ECO:0000313" key="2">
    <source>
        <dbReference type="Proteomes" id="UP001078443"/>
    </source>
</evidence>
<name>A0ABT4D2J3_9CLOT</name>
<dbReference type="EMBL" id="JAPQER010000007">
    <property type="protein sequence ID" value="MCY6485471.1"/>
    <property type="molecule type" value="Genomic_DNA"/>
</dbReference>
<sequence>MKTIDETIFGKACQYVKGTENPCPTGYFLSKKLGFKLVLKQAQSIAL</sequence>
<comment type="caution">
    <text evidence="1">The sequence shown here is derived from an EMBL/GenBank/DDBJ whole genome shotgun (WGS) entry which is preliminary data.</text>
</comment>
<organism evidence="1 2">
    <name type="scientific">Clostridium aestuarii</name>
    <dbReference type="NCBI Taxonomy" id="338193"/>
    <lineage>
        <taxon>Bacteria</taxon>
        <taxon>Bacillati</taxon>
        <taxon>Bacillota</taxon>
        <taxon>Clostridia</taxon>
        <taxon>Eubacteriales</taxon>
        <taxon>Clostridiaceae</taxon>
        <taxon>Clostridium</taxon>
    </lineage>
</organism>
<gene>
    <name evidence="1" type="ORF">OW763_14145</name>
</gene>
<accession>A0ABT4D2J3</accession>
<dbReference type="RefSeq" id="WP_268041826.1">
    <property type="nucleotide sequence ID" value="NZ_JAPQER010000007.1"/>
</dbReference>
<evidence type="ECO:0000313" key="1">
    <source>
        <dbReference type="EMBL" id="MCY6485471.1"/>
    </source>
</evidence>
<protein>
    <submittedName>
        <fullName evidence="1">Uncharacterized protein</fullName>
    </submittedName>
</protein>